<comment type="caution">
    <text evidence="1">The sequence shown here is derived from an EMBL/GenBank/DDBJ whole genome shotgun (WGS) entry which is preliminary data.</text>
</comment>
<reference evidence="1 2" key="1">
    <citation type="journal article" date="2019" name="Sci. Rep.">
        <title>Orb-weaving spider Araneus ventricosus genome elucidates the spidroin gene catalogue.</title>
        <authorList>
            <person name="Kono N."/>
            <person name="Nakamura H."/>
            <person name="Ohtoshi R."/>
            <person name="Moran D.A.P."/>
            <person name="Shinohara A."/>
            <person name="Yoshida Y."/>
            <person name="Fujiwara M."/>
            <person name="Mori M."/>
            <person name="Tomita M."/>
            <person name="Arakawa K."/>
        </authorList>
    </citation>
    <scope>NUCLEOTIDE SEQUENCE [LARGE SCALE GENOMIC DNA]</scope>
</reference>
<evidence type="ECO:0000313" key="2">
    <source>
        <dbReference type="Proteomes" id="UP000499080"/>
    </source>
</evidence>
<organism evidence="1 2">
    <name type="scientific">Araneus ventricosus</name>
    <name type="common">Orbweaver spider</name>
    <name type="synonym">Epeira ventricosa</name>
    <dbReference type="NCBI Taxonomy" id="182803"/>
    <lineage>
        <taxon>Eukaryota</taxon>
        <taxon>Metazoa</taxon>
        <taxon>Ecdysozoa</taxon>
        <taxon>Arthropoda</taxon>
        <taxon>Chelicerata</taxon>
        <taxon>Arachnida</taxon>
        <taxon>Araneae</taxon>
        <taxon>Araneomorphae</taxon>
        <taxon>Entelegynae</taxon>
        <taxon>Araneoidea</taxon>
        <taxon>Araneidae</taxon>
        <taxon>Araneus</taxon>
    </lineage>
</organism>
<sequence length="128" mass="14215">MVSFSTKLYTDTAAVILQDILKCVKGYYRRNEIQNAIFKLDSKLPNPVAVDVKNACDRISGSWNSVKTSTIRNCRKKASFFERKSDEKTNVDNTEIAEGKECAVNLATAVNAYQSSSNQSFPFNAAGF</sequence>
<gene>
    <name evidence="1" type="ORF">AVEN_210939_1</name>
</gene>
<accession>A0A4Y2DEX2</accession>
<evidence type="ECO:0000313" key="1">
    <source>
        <dbReference type="EMBL" id="GBM15310.1"/>
    </source>
</evidence>
<dbReference type="AlphaFoldDB" id="A0A4Y2DEX2"/>
<dbReference type="EMBL" id="BGPR01000358">
    <property type="protein sequence ID" value="GBM15310.1"/>
    <property type="molecule type" value="Genomic_DNA"/>
</dbReference>
<keyword evidence="2" id="KW-1185">Reference proteome</keyword>
<protein>
    <submittedName>
        <fullName evidence="1">Uncharacterized protein</fullName>
    </submittedName>
</protein>
<name>A0A4Y2DEX2_ARAVE</name>
<dbReference type="Proteomes" id="UP000499080">
    <property type="component" value="Unassembled WGS sequence"/>
</dbReference>
<proteinExistence type="predicted"/>